<feature type="signal peptide" evidence="5">
    <location>
        <begin position="1"/>
        <end position="21"/>
    </location>
</feature>
<dbReference type="PANTHER" id="PTHR42693:SF53">
    <property type="entry name" value="ENDO-4-O-SULFATASE"/>
    <property type="match status" value="1"/>
</dbReference>
<dbReference type="Gene3D" id="3.40.720.10">
    <property type="entry name" value="Alkaline Phosphatase, subunit A"/>
    <property type="match status" value="1"/>
</dbReference>
<dbReference type="RefSeq" id="WP_136060929.1">
    <property type="nucleotide sequence ID" value="NZ_CAAHFH010000001.1"/>
</dbReference>
<gene>
    <name evidence="7" type="primary">betC_31</name>
    <name evidence="7" type="ORF">SCARR_01604</name>
</gene>
<organism evidence="7 8">
    <name type="scientific">Pontiella sulfatireligans</name>
    <dbReference type="NCBI Taxonomy" id="2750658"/>
    <lineage>
        <taxon>Bacteria</taxon>
        <taxon>Pseudomonadati</taxon>
        <taxon>Kiritimatiellota</taxon>
        <taxon>Kiritimatiellia</taxon>
        <taxon>Kiritimatiellales</taxon>
        <taxon>Pontiellaceae</taxon>
        <taxon>Pontiella</taxon>
    </lineage>
</organism>
<comment type="similarity">
    <text evidence="1">Belongs to the sulfatase family.</text>
</comment>
<protein>
    <submittedName>
        <fullName evidence="7">Choline-sulfatase</fullName>
    </submittedName>
</protein>
<evidence type="ECO:0000256" key="4">
    <source>
        <dbReference type="ARBA" id="ARBA00022837"/>
    </source>
</evidence>
<dbReference type="Proteomes" id="UP000346198">
    <property type="component" value="Unassembled WGS sequence"/>
</dbReference>
<dbReference type="InterPro" id="IPR017850">
    <property type="entry name" value="Alkaline_phosphatase_core_sf"/>
</dbReference>
<feature type="chain" id="PRO_5028797789" evidence="5">
    <location>
        <begin position="22"/>
        <end position="485"/>
    </location>
</feature>
<dbReference type="InterPro" id="IPR050738">
    <property type="entry name" value="Sulfatase"/>
</dbReference>
<evidence type="ECO:0000313" key="8">
    <source>
        <dbReference type="Proteomes" id="UP000346198"/>
    </source>
</evidence>
<evidence type="ECO:0000256" key="3">
    <source>
        <dbReference type="ARBA" id="ARBA00022801"/>
    </source>
</evidence>
<dbReference type="GO" id="GO:0046872">
    <property type="term" value="F:metal ion binding"/>
    <property type="evidence" value="ECO:0007669"/>
    <property type="project" value="UniProtKB-KW"/>
</dbReference>
<dbReference type="Pfam" id="PF00884">
    <property type="entry name" value="Sulfatase"/>
    <property type="match status" value="1"/>
</dbReference>
<feature type="domain" description="Sulfatase N-terminal" evidence="6">
    <location>
        <begin position="25"/>
        <end position="368"/>
    </location>
</feature>
<dbReference type="PROSITE" id="PS00523">
    <property type="entry name" value="SULFATASE_1"/>
    <property type="match status" value="1"/>
</dbReference>
<evidence type="ECO:0000259" key="6">
    <source>
        <dbReference type="Pfam" id="PF00884"/>
    </source>
</evidence>
<evidence type="ECO:0000256" key="5">
    <source>
        <dbReference type="SAM" id="SignalP"/>
    </source>
</evidence>
<dbReference type="CDD" id="cd16143">
    <property type="entry name" value="ARS_like"/>
    <property type="match status" value="1"/>
</dbReference>
<dbReference type="SUPFAM" id="SSF53649">
    <property type="entry name" value="Alkaline phosphatase-like"/>
    <property type="match status" value="1"/>
</dbReference>
<evidence type="ECO:0000256" key="1">
    <source>
        <dbReference type="ARBA" id="ARBA00008779"/>
    </source>
</evidence>
<dbReference type="GO" id="GO:0004065">
    <property type="term" value="F:arylsulfatase activity"/>
    <property type="evidence" value="ECO:0007669"/>
    <property type="project" value="TreeGrafter"/>
</dbReference>
<dbReference type="Gene3D" id="3.30.1120.10">
    <property type="match status" value="1"/>
</dbReference>
<keyword evidence="2" id="KW-0479">Metal-binding</keyword>
<dbReference type="AlphaFoldDB" id="A0A6C2UH79"/>
<dbReference type="EMBL" id="CAAHFH010000001">
    <property type="protein sequence ID" value="VGO19545.1"/>
    <property type="molecule type" value="Genomic_DNA"/>
</dbReference>
<keyword evidence="5" id="KW-0732">Signal</keyword>
<evidence type="ECO:0000256" key="2">
    <source>
        <dbReference type="ARBA" id="ARBA00022723"/>
    </source>
</evidence>
<reference evidence="7 8" key="1">
    <citation type="submission" date="2019-04" db="EMBL/GenBank/DDBJ databases">
        <authorList>
            <person name="Van Vliet M D."/>
        </authorList>
    </citation>
    <scope>NUCLEOTIDE SEQUENCE [LARGE SCALE GENOMIC DNA]</scope>
    <source>
        <strain evidence="7 8">F21</strain>
    </source>
</reference>
<name>A0A6C2UH79_9BACT</name>
<keyword evidence="3" id="KW-0378">Hydrolase</keyword>
<evidence type="ECO:0000313" key="7">
    <source>
        <dbReference type="EMBL" id="VGO19545.1"/>
    </source>
</evidence>
<dbReference type="InterPro" id="IPR024607">
    <property type="entry name" value="Sulfatase_CS"/>
</dbReference>
<dbReference type="InterPro" id="IPR000917">
    <property type="entry name" value="Sulfatase_N"/>
</dbReference>
<dbReference type="PANTHER" id="PTHR42693">
    <property type="entry name" value="ARYLSULFATASE FAMILY MEMBER"/>
    <property type="match status" value="1"/>
</dbReference>
<keyword evidence="8" id="KW-1185">Reference proteome</keyword>
<proteinExistence type="inferred from homology"/>
<accession>A0A6C2UH79</accession>
<sequence>MKQQIIIAIILGFMSSPAARAEAKPNVLIFLADDLGYGDVGFNGATKIFTPHLDRIAEEGSVFKQAYTPNAVCTPTRYAVLTGRYCWRTSLKRHVAAGDDPLLISTNRLTLPKLFQQNGYVTAGFGKWHIGLGVGEKTDWTRPLKPGPCEVGFDLFQGFPANLGNQPKAFMENHEIINRIPGEDIEEFPNYRFAGIDNSRTDDAASRYVEDKAVAFIAENAKKPFFMVVNPAEVHWPIVPRNGNQKSAIGPYGDFVQQMDGMMGSILTELEKQGILDNTLIVFTSDNGGVEGENHRMVNGQPTAYHLAVNAGHDTTGGWRGRKHSIFEGGFRVPFAVRWPGNVPAGVVNDSDLVSAVDLMATLAAAAGLDVPKEAAEDSVNLWPLFSGKGKGARESVVMESHYGIFAIRRGDWKLIEYTGIDEDPPFNGMHKGENKNRLFNLAQTPGEAEASNVWNDHPEKVEQLLKELETIRGKDWIRPTGLQN</sequence>
<keyword evidence="4" id="KW-0106">Calcium</keyword>